<protein>
    <submittedName>
        <fullName evidence="7">D-specific alpha-keto acid dehydrogenase VanH</fullName>
        <ecNumber evidence="7">1.1.1.-</ecNumber>
    </submittedName>
</protein>
<dbReference type="InterPro" id="IPR036291">
    <property type="entry name" value="NAD(P)-bd_dom_sf"/>
</dbReference>
<evidence type="ECO:0000259" key="6">
    <source>
        <dbReference type="Pfam" id="PF02826"/>
    </source>
</evidence>
<keyword evidence="8" id="KW-1185">Reference proteome</keyword>
<dbReference type="InterPro" id="IPR058205">
    <property type="entry name" value="D-LDH-like"/>
</dbReference>
<dbReference type="AlphaFoldDB" id="U5MU75"/>
<dbReference type="Proteomes" id="UP000017118">
    <property type="component" value="Chromosome"/>
</dbReference>
<dbReference type="PATRIC" id="fig|1345695.10.peg.3214"/>
<keyword evidence="3" id="KW-0520">NAD</keyword>
<dbReference type="Pfam" id="PF00389">
    <property type="entry name" value="2-Hacid_dh"/>
    <property type="match status" value="1"/>
</dbReference>
<evidence type="ECO:0000256" key="2">
    <source>
        <dbReference type="ARBA" id="ARBA00023002"/>
    </source>
</evidence>
<dbReference type="GO" id="GO:0008720">
    <property type="term" value="F:D-lactate dehydrogenase (NAD+) activity"/>
    <property type="evidence" value="ECO:0007669"/>
    <property type="project" value="TreeGrafter"/>
</dbReference>
<dbReference type="InterPro" id="IPR029753">
    <property type="entry name" value="D-isomer_DH_CS"/>
</dbReference>
<dbReference type="KEGG" id="csb:CLSA_c33810"/>
<dbReference type="PROSITE" id="PS00670">
    <property type="entry name" value="D_2_HYDROXYACID_DH_2"/>
    <property type="match status" value="1"/>
</dbReference>
<dbReference type="PANTHER" id="PTHR43026:SF1">
    <property type="entry name" value="2-HYDROXYACID DEHYDROGENASE HOMOLOG 1-RELATED"/>
    <property type="match status" value="1"/>
</dbReference>
<dbReference type="InterPro" id="IPR006140">
    <property type="entry name" value="D-isomer_DH_NAD-bd"/>
</dbReference>
<dbReference type="InterPro" id="IPR029752">
    <property type="entry name" value="D-isomer_DH_CS1"/>
</dbReference>
<reference evidence="7 8" key="1">
    <citation type="journal article" date="2013" name="Genome Announc.">
        <title>Complete Genome Sequence of the Solvent Producer Clostridium saccharobutylicum NCP262 (DSM 13864).</title>
        <authorList>
            <person name="Poehlein A."/>
            <person name="Hartwich K."/>
            <person name="Krabben P."/>
            <person name="Ehrenreich A."/>
            <person name="Liebl W."/>
            <person name="Durre P."/>
            <person name="Gottschalk G."/>
            <person name="Daniel R."/>
        </authorList>
    </citation>
    <scope>NUCLEOTIDE SEQUENCE [LARGE SCALE GENOMIC DNA]</scope>
    <source>
        <strain evidence="7">DSM 13864</strain>
    </source>
</reference>
<name>U5MU75_CLOSA</name>
<dbReference type="GO" id="GO:0004617">
    <property type="term" value="F:phosphoglycerate dehydrogenase activity"/>
    <property type="evidence" value="ECO:0007669"/>
    <property type="project" value="UniProtKB-ARBA"/>
</dbReference>
<dbReference type="GO" id="GO:0047545">
    <property type="term" value="F:(S)-2-hydroxyglutarate dehydrogenase activity"/>
    <property type="evidence" value="ECO:0007669"/>
    <property type="project" value="UniProtKB-ARBA"/>
</dbReference>
<evidence type="ECO:0000256" key="4">
    <source>
        <dbReference type="RuleBase" id="RU003719"/>
    </source>
</evidence>
<dbReference type="RefSeq" id="WP_022747484.1">
    <property type="nucleotide sequence ID" value="NC_022571.1"/>
</dbReference>
<evidence type="ECO:0000313" key="8">
    <source>
        <dbReference type="Proteomes" id="UP000017118"/>
    </source>
</evidence>
<dbReference type="Pfam" id="PF02826">
    <property type="entry name" value="2-Hacid_dh_C"/>
    <property type="match status" value="1"/>
</dbReference>
<dbReference type="GO" id="GO:0051287">
    <property type="term" value="F:NAD binding"/>
    <property type="evidence" value="ECO:0007669"/>
    <property type="project" value="InterPro"/>
</dbReference>
<dbReference type="SUPFAM" id="SSF51735">
    <property type="entry name" value="NAD(P)-binding Rossmann-fold domains"/>
    <property type="match status" value="1"/>
</dbReference>
<evidence type="ECO:0000313" key="7">
    <source>
        <dbReference type="EMBL" id="AGX44344.1"/>
    </source>
</evidence>
<sequence>MKIVVYSVLDMEKPYYEGLEEKHGIEIVFTNEPPKMENIKLAHNADAVCIITTPVKSDLIDAFYKEGVRYISTRTIGYDHIDIERAKEIGMGVGNSEYSPDSVAEYTVMLMLMAERNIKTIINSYQNQDFSLNNVQGCLLKNLTVGIIGTGKIGMQVAKMLQVFGCRIIAYSRREKEEMKGILNYVSLNELYAESDIISLHMPATDESFHMIDKDVINSMKDRAIIINTARGSLIDTDALIEAIENGKIGGAALDVIEDETEYYYKEFKNKVIPHRNMAILRSMPNVILTPHTAFHTRQALDEMVKNSIASCVAELSGDKNLWKIV</sequence>
<gene>
    <name evidence="7" type="primary">vanH</name>
    <name evidence="7" type="ORF">CLSA_c33810</name>
</gene>
<dbReference type="eggNOG" id="COG1052">
    <property type="taxonomic scope" value="Bacteria"/>
</dbReference>
<feature type="domain" description="D-isomer specific 2-hydroxyacid dehydrogenase catalytic" evidence="5">
    <location>
        <begin position="17"/>
        <end position="321"/>
    </location>
</feature>
<dbReference type="GeneID" id="55475723"/>
<accession>U5MU75</accession>
<dbReference type="GO" id="GO:0006564">
    <property type="term" value="P:L-serine biosynthetic process"/>
    <property type="evidence" value="ECO:0007669"/>
    <property type="project" value="UniProtKB-ARBA"/>
</dbReference>
<keyword evidence="2 4" id="KW-0560">Oxidoreductase</keyword>
<evidence type="ECO:0000256" key="1">
    <source>
        <dbReference type="ARBA" id="ARBA00005854"/>
    </source>
</evidence>
<evidence type="ECO:0000259" key="5">
    <source>
        <dbReference type="Pfam" id="PF00389"/>
    </source>
</evidence>
<proteinExistence type="inferred from homology"/>
<evidence type="ECO:0000256" key="3">
    <source>
        <dbReference type="ARBA" id="ARBA00023027"/>
    </source>
</evidence>
<dbReference type="EC" id="1.1.1.-" evidence="7"/>
<dbReference type="FunFam" id="3.40.50.720:FF:000041">
    <property type="entry name" value="D-3-phosphoglycerate dehydrogenase"/>
    <property type="match status" value="1"/>
</dbReference>
<dbReference type="PANTHER" id="PTHR43026">
    <property type="entry name" value="2-HYDROXYACID DEHYDROGENASE HOMOLOG 1-RELATED"/>
    <property type="match status" value="1"/>
</dbReference>
<dbReference type="OrthoDB" id="9805416at2"/>
<dbReference type="PROSITE" id="PS00065">
    <property type="entry name" value="D_2_HYDROXYACID_DH_1"/>
    <property type="match status" value="1"/>
</dbReference>
<dbReference type="HOGENOM" id="CLU_019796_1_1_9"/>
<dbReference type="InterPro" id="IPR006139">
    <property type="entry name" value="D-isomer_2_OHA_DH_cat_dom"/>
</dbReference>
<feature type="domain" description="D-isomer specific 2-hydroxyacid dehydrogenase NAD-binding" evidence="6">
    <location>
        <begin position="108"/>
        <end position="294"/>
    </location>
</feature>
<dbReference type="SUPFAM" id="SSF52283">
    <property type="entry name" value="Formate/glycerate dehydrogenase catalytic domain-like"/>
    <property type="match status" value="1"/>
</dbReference>
<dbReference type="CDD" id="cd12185">
    <property type="entry name" value="HGDH_LDH_like"/>
    <property type="match status" value="1"/>
</dbReference>
<dbReference type="EMBL" id="CP006721">
    <property type="protein sequence ID" value="AGX44344.1"/>
    <property type="molecule type" value="Genomic_DNA"/>
</dbReference>
<organism evidence="7 8">
    <name type="scientific">Clostridium saccharobutylicum DSM 13864</name>
    <dbReference type="NCBI Taxonomy" id="1345695"/>
    <lineage>
        <taxon>Bacteria</taxon>
        <taxon>Bacillati</taxon>
        <taxon>Bacillota</taxon>
        <taxon>Clostridia</taxon>
        <taxon>Eubacteriales</taxon>
        <taxon>Clostridiaceae</taxon>
        <taxon>Clostridium</taxon>
    </lineage>
</organism>
<comment type="similarity">
    <text evidence="1 4">Belongs to the D-isomer specific 2-hydroxyacid dehydrogenase family.</text>
</comment>
<dbReference type="Gene3D" id="3.40.50.720">
    <property type="entry name" value="NAD(P)-binding Rossmann-like Domain"/>
    <property type="match status" value="2"/>
</dbReference>